<dbReference type="SUPFAM" id="SSF54913">
    <property type="entry name" value="GlnB-like"/>
    <property type="match status" value="1"/>
</dbReference>
<evidence type="ECO:0000313" key="1">
    <source>
        <dbReference type="EMBL" id="MBJ7593590.1"/>
    </source>
</evidence>
<proteinExistence type="predicted"/>
<evidence type="ECO:0000313" key="4">
    <source>
        <dbReference type="Proteomes" id="UP000606991"/>
    </source>
</evidence>
<reference evidence="1 4" key="3">
    <citation type="submission" date="2020-10" db="EMBL/GenBank/DDBJ databases">
        <title>Ca. Dormibacterota MAGs.</title>
        <authorList>
            <person name="Montgomery K."/>
        </authorList>
    </citation>
    <scope>NUCLEOTIDE SEQUENCE [LARGE SCALE GENOMIC DNA]</scope>
    <source>
        <strain evidence="1">SC8812_S17_18</strain>
    </source>
</reference>
<sequence length="109" mass="11724">MKLIFAVVQSKDVESCADALTAAGFVCTRFATQGGFLDSDNCTFMTAVDDEQVEQVLDILRRRAKRRVEMLEAAQPLSGGLAPVIAPPLDVEVGGAAVFVLPLDRVEKL</sequence>
<dbReference type="EMBL" id="QHBU01000153">
    <property type="protein sequence ID" value="PZR80397.1"/>
    <property type="molecule type" value="Genomic_DNA"/>
</dbReference>
<accession>A0A934JV18</accession>
<reference evidence="2 3" key="1">
    <citation type="journal article" date="2017" name="Nature">
        <title>Atmospheric trace gases support primary production in Antarctic desert surface soil.</title>
        <authorList>
            <person name="Ji M."/>
            <person name="Greening C."/>
            <person name="Vanwonterghem I."/>
            <person name="Carere C.R."/>
            <person name="Bay S.K."/>
            <person name="Steen J.A."/>
            <person name="Montgomery K."/>
            <person name="Lines T."/>
            <person name="Beardall J."/>
            <person name="van Dorst J."/>
            <person name="Snape I."/>
            <person name="Stott M.B."/>
            <person name="Hugenholtz P."/>
            <person name="Ferrari B.C."/>
        </authorList>
    </citation>
    <scope>NUCLEOTIDE SEQUENCE [LARGE SCALE GENOMIC DNA]</scope>
    <source>
        <strain evidence="2">RRmetagenome_bin12</strain>
    </source>
</reference>
<dbReference type="Gene3D" id="3.30.70.120">
    <property type="match status" value="1"/>
</dbReference>
<evidence type="ECO:0000313" key="3">
    <source>
        <dbReference type="Proteomes" id="UP000248724"/>
    </source>
</evidence>
<dbReference type="EMBL" id="JAEKNS010000026">
    <property type="protein sequence ID" value="MBJ7593590.1"/>
    <property type="molecule type" value="Genomic_DNA"/>
</dbReference>
<dbReference type="InterPro" id="IPR010375">
    <property type="entry name" value="CdAMP_rec"/>
</dbReference>
<dbReference type="InterPro" id="IPR015867">
    <property type="entry name" value="N-reg_PII/ATP_PRibTrfase_C"/>
</dbReference>
<dbReference type="RefSeq" id="WP_337309010.1">
    <property type="nucleotide sequence ID" value="NZ_JAEKNS010000026.1"/>
</dbReference>
<dbReference type="AlphaFoldDB" id="A0A2W5Z8Q7"/>
<evidence type="ECO:0000313" key="2">
    <source>
        <dbReference type="EMBL" id="PZR80397.1"/>
    </source>
</evidence>
<reference evidence="2" key="2">
    <citation type="submission" date="2018-05" db="EMBL/GenBank/DDBJ databases">
        <authorList>
            <person name="Ferrari B."/>
        </authorList>
    </citation>
    <scope>NUCLEOTIDE SEQUENCE</scope>
    <source>
        <strain evidence="2">RRmetagenome_bin12</strain>
    </source>
</reference>
<protein>
    <submittedName>
        <fullName evidence="1">Cyclic-di-AMP receptor</fullName>
    </submittedName>
</protein>
<gene>
    <name evidence="2" type="ORF">DLM65_08160</name>
    <name evidence="1" type="ORF">JF886_01805</name>
</gene>
<dbReference type="PANTHER" id="PTHR38456:SF1">
    <property type="entry name" value="CYCLIC DI-AMP RECEPTOR A"/>
    <property type="match status" value="1"/>
</dbReference>
<accession>A0A2W5Z8Q7</accession>
<organism evidence="2 3">
    <name type="scientific">Candidatus Aeolococcus gillhamiae</name>
    <dbReference type="NCBI Taxonomy" id="3127015"/>
    <lineage>
        <taxon>Bacteria</taxon>
        <taxon>Bacillati</taxon>
        <taxon>Candidatus Dormiibacterota</taxon>
        <taxon>Candidatus Dormibacteria</taxon>
        <taxon>Candidatus Aeolococcales</taxon>
        <taxon>Candidatus Aeolococcaceae</taxon>
        <taxon>Candidatus Aeolococcus</taxon>
    </lineage>
</organism>
<dbReference type="Pfam" id="PF06153">
    <property type="entry name" value="CdAMP_rec"/>
    <property type="match status" value="1"/>
</dbReference>
<dbReference type="Proteomes" id="UP000248724">
    <property type="component" value="Unassembled WGS sequence"/>
</dbReference>
<name>A0A2W5Z8Q7_9BACT</name>
<dbReference type="Proteomes" id="UP000606991">
    <property type="component" value="Unassembled WGS sequence"/>
</dbReference>
<dbReference type="InterPro" id="IPR011322">
    <property type="entry name" value="N-reg_PII-like_a/b"/>
</dbReference>
<comment type="caution">
    <text evidence="2">The sequence shown here is derived from an EMBL/GenBank/DDBJ whole genome shotgun (WGS) entry which is preliminary data.</text>
</comment>
<dbReference type="PANTHER" id="PTHR38456">
    <property type="entry name" value="CYCLIC DI-AMP RECEPTOR A"/>
    <property type="match status" value="1"/>
</dbReference>
<keyword evidence="1" id="KW-0675">Receptor</keyword>